<proteinExistence type="predicted"/>
<protein>
    <submittedName>
        <fullName evidence="1">Uncharacterized protein</fullName>
    </submittedName>
</protein>
<reference evidence="1" key="1">
    <citation type="submission" date="2022-02" db="EMBL/GenBank/DDBJ databases">
        <title>Plant Genome Project.</title>
        <authorList>
            <person name="Zhang R.-G."/>
        </authorList>
    </citation>
    <scope>NUCLEOTIDE SEQUENCE</scope>
    <source>
        <strain evidence="1">AT1</strain>
    </source>
</reference>
<organism evidence="1 2">
    <name type="scientific">Rhododendron molle</name>
    <name type="common">Chinese azalea</name>
    <name type="synonym">Azalea mollis</name>
    <dbReference type="NCBI Taxonomy" id="49168"/>
    <lineage>
        <taxon>Eukaryota</taxon>
        <taxon>Viridiplantae</taxon>
        <taxon>Streptophyta</taxon>
        <taxon>Embryophyta</taxon>
        <taxon>Tracheophyta</taxon>
        <taxon>Spermatophyta</taxon>
        <taxon>Magnoliopsida</taxon>
        <taxon>eudicotyledons</taxon>
        <taxon>Gunneridae</taxon>
        <taxon>Pentapetalae</taxon>
        <taxon>asterids</taxon>
        <taxon>Ericales</taxon>
        <taxon>Ericaceae</taxon>
        <taxon>Ericoideae</taxon>
        <taxon>Rhodoreae</taxon>
        <taxon>Rhododendron</taxon>
    </lineage>
</organism>
<gene>
    <name evidence="1" type="ORF">RHMOL_Rhmol07G0198500</name>
</gene>
<dbReference type="EMBL" id="CM046394">
    <property type="protein sequence ID" value="KAI8547471.1"/>
    <property type="molecule type" value="Genomic_DNA"/>
</dbReference>
<accession>A0ACC0N388</accession>
<evidence type="ECO:0000313" key="1">
    <source>
        <dbReference type="EMBL" id="KAI8547471.1"/>
    </source>
</evidence>
<evidence type="ECO:0000313" key="2">
    <source>
        <dbReference type="Proteomes" id="UP001062846"/>
    </source>
</evidence>
<sequence length="113" mass="12774">MQLQLHPRDLFGPSESPLCLYKETLGSEKTTEIDRPTPSNQSRYSAPILTKTLSTKAPTFHRRPSIRRSNPEVQTLTLGFRPKSNQSVNPDRSEAIKQLRDQGGEAQWPLGLF</sequence>
<keyword evidence="2" id="KW-1185">Reference proteome</keyword>
<comment type="caution">
    <text evidence="1">The sequence shown here is derived from an EMBL/GenBank/DDBJ whole genome shotgun (WGS) entry which is preliminary data.</text>
</comment>
<dbReference type="Proteomes" id="UP001062846">
    <property type="component" value="Chromosome 7"/>
</dbReference>
<name>A0ACC0N388_RHOML</name>